<accession>A0A101M5R4</accession>
<reference evidence="1" key="1">
    <citation type="journal article" date="2015" name="Genome Biol. Evol.">
        <title>Organellar Genomes of White Spruce (Picea glauca): Assembly and Annotation.</title>
        <authorList>
            <person name="Jackman S.D."/>
            <person name="Warren R.L."/>
            <person name="Gibb E.A."/>
            <person name="Vandervalk B.P."/>
            <person name="Mohamadi H."/>
            <person name="Chu J."/>
            <person name="Raymond A."/>
            <person name="Pleasance S."/>
            <person name="Coope R."/>
            <person name="Wildung M.R."/>
            <person name="Ritland C.E."/>
            <person name="Bousquet J."/>
            <person name="Jones S.J."/>
            <person name="Bohlmann J."/>
            <person name="Birol I."/>
        </authorList>
    </citation>
    <scope>NUCLEOTIDE SEQUENCE [LARGE SCALE GENOMIC DNA]</scope>
    <source>
        <tissue evidence="1">Flushing bud</tissue>
    </source>
</reference>
<protein>
    <submittedName>
        <fullName evidence="1">Uncharacterized protein</fullName>
    </submittedName>
</protein>
<keyword evidence="1" id="KW-0496">Mitochondrion</keyword>
<dbReference type="AlphaFoldDB" id="A0A101M5R4"/>
<gene>
    <name evidence="1" type="ORF">ABT39_MTgene1204</name>
</gene>
<organism evidence="1">
    <name type="scientific">Picea glauca</name>
    <name type="common">White spruce</name>
    <name type="synonym">Pinus glauca</name>
    <dbReference type="NCBI Taxonomy" id="3330"/>
    <lineage>
        <taxon>Eukaryota</taxon>
        <taxon>Viridiplantae</taxon>
        <taxon>Streptophyta</taxon>
        <taxon>Embryophyta</taxon>
        <taxon>Tracheophyta</taxon>
        <taxon>Spermatophyta</taxon>
        <taxon>Pinopsida</taxon>
        <taxon>Pinidae</taxon>
        <taxon>Conifers I</taxon>
        <taxon>Pinales</taxon>
        <taxon>Pinaceae</taxon>
        <taxon>Picea</taxon>
    </lineage>
</organism>
<evidence type="ECO:0000313" key="1">
    <source>
        <dbReference type="EMBL" id="KUM51357.1"/>
    </source>
</evidence>
<dbReference type="EMBL" id="LKAM01000001">
    <property type="protein sequence ID" value="KUM51357.1"/>
    <property type="molecule type" value="Genomic_DNA"/>
</dbReference>
<comment type="caution">
    <text evidence="1">The sequence shown here is derived from an EMBL/GenBank/DDBJ whole genome shotgun (WGS) entry which is preliminary data.</text>
</comment>
<geneLocation type="mitochondrion" evidence="1"/>
<sequence length="35" mass="4119">MALERMLKMTLHLDLDPLLKLPLLRLDLLLLHLVN</sequence>
<proteinExistence type="predicted"/>
<name>A0A101M5R4_PICGL</name>